<evidence type="ECO:0000256" key="2">
    <source>
        <dbReference type="ARBA" id="ARBA00023239"/>
    </source>
</evidence>
<accession>A0A2M8F1B8</accession>
<feature type="active site" description="Proton donor" evidence="5">
    <location>
        <position position="173"/>
    </location>
</feature>
<dbReference type="PANTHER" id="PTHR47916:SF4">
    <property type="entry name" value="FRUCTOSE-BISPHOSPHATE ALDOLASE CLASS 1"/>
    <property type="match status" value="1"/>
</dbReference>
<dbReference type="SMART" id="SM01133">
    <property type="entry name" value="DeoC"/>
    <property type="match status" value="1"/>
</dbReference>
<feature type="active site" description="Schiff-base intermediate with dihydroxyacetone-P" evidence="5">
    <location>
        <position position="204"/>
    </location>
</feature>
<dbReference type="InterPro" id="IPR002915">
    <property type="entry name" value="DeoC/FbaB/LacD_aldolase"/>
</dbReference>
<evidence type="ECO:0000256" key="5">
    <source>
        <dbReference type="PIRSR" id="PIRSR038992-1"/>
    </source>
</evidence>
<name>A0A2M8F1B8_9BACT</name>
<comment type="caution">
    <text evidence="6">The sequence shown here is derived from an EMBL/GenBank/DDBJ whole genome shotgun (WGS) entry which is preliminary data.</text>
</comment>
<evidence type="ECO:0000256" key="1">
    <source>
        <dbReference type="ARBA" id="ARBA00013068"/>
    </source>
</evidence>
<dbReference type="InterPro" id="IPR013785">
    <property type="entry name" value="Aldolase_TIM"/>
</dbReference>
<proteinExistence type="inferred from homology"/>
<comment type="similarity">
    <text evidence="4">Belongs to the DeoC/FbaB aldolase family. FbaB subfamily.</text>
</comment>
<keyword evidence="3" id="KW-0704">Schiff base</keyword>
<dbReference type="Proteomes" id="UP000231383">
    <property type="component" value="Unassembled WGS sequence"/>
</dbReference>
<dbReference type="InterPro" id="IPR050456">
    <property type="entry name" value="DeoC/FbaB_aldolase"/>
</dbReference>
<sequence length="321" mass="34541">MKIHTPADVPADMRGIYESNFKTITHDTGRLMLFAGDQKIEHLNDDFYGEGITPEDNNPEHMFQIASQAKIGVFASQLGLIARYGQDYKDVPYLVKMNSKSHLVGTDQADPISSALYDVDQLVEFKKNSGLNILGIGYTIYLGSEYEAQMLTEAAQAIYEAHQYGLLSVVWCYPRGKAVKDEKDSHLIAGAAGTAALLGADFVKVNAPNKGEKSSAELLKEAVGSAGRTGVVCAGGSSTSVESFLQGLHDQIHIGGTIGNATGRNIHQKPLNEAVSFANATFAITVENKSVEEALSIYNSGGSYNPKDVKVMSDDPKSDLD</sequence>
<dbReference type="Gene3D" id="3.20.20.70">
    <property type="entry name" value="Aldolase class I"/>
    <property type="match status" value="1"/>
</dbReference>
<dbReference type="EC" id="4.1.2.13" evidence="1"/>
<reference evidence="7" key="1">
    <citation type="submission" date="2017-09" db="EMBL/GenBank/DDBJ databases">
        <title>Depth-based differentiation of microbial function through sediment-hosted aquifers and enrichment of novel symbionts in the deep terrestrial subsurface.</title>
        <authorList>
            <person name="Probst A.J."/>
            <person name="Ladd B."/>
            <person name="Jarett J.K."/>
            <person name="Geller-Mcgrath D.E."/>
            <person name="Sieber C.M.K."/>
            <person name="Emerson J.B."/>
            <person name="Anantharaman K."/>
            <person name="Thomas B.C."/>
            <person name="Malmstrom R."/>
            <person name="Stieglmeier M."/>
            <person name="Klingl A."/>
            <person name="Woyke T."/>
            <person name="Ryan C.M."/>
            <person name="Banfield J.F."/>
        </authorList>
    </citation>
    <scope>NUCLEOTIDE SEQUENCE [LARGE SCALE GENOMIC DNA]</scope>
</reference>
<dbReference type="AlphaFoldDB" id="A0A2M8F1B8"/>
<dbReference type="PANTHER" id="PTHR47916">
    <property type="entry name" value="FRUCTOSE-BISPHOSPHATE ALDOLASE CLASS 1"/>
    <property type="match status" value="1"/>
</dbReference>
<dbReference type="NCBIfam" id="NF005321">
    <property type="entry name" value="PRK06852.1"/>
    <property type="match status" value="1"/>
</dbReference>
<keyword evidence="2" id="KW-0456">Lyase</keyword>
<dbReference type="EMBL" id="PFSC01000054">
    <property type="protein sequence ID" value="PJC33089.1"/>
    <property type="molecule type" value="Genomic_DNA"/>
</dbReference>
<dbReference type="InterPro" id="IPR041720">
    <property type="entry name" value="FbaB-like"/>
</dbReference>
<dbReference type="Pfam" id="PF01791">
    <property type="entry name" value="DeoC"/>
    <property type="match status" value="1"/>
</dbReference>
<evidence type="ECO:0000256" key="4">
    <source>
        <dbReference type="ARBA" id="ARBA00049653"/>
    </source>
</evidence>
<evidence type="ECO:0000313" key="6">
    <source>
        <dbReference type="EMBL" id="PJC33089.1"/>
    </source>
</evidence>
<dbReference type="PIRSF" id="PIRSF038992">
    <property type="entry name" value="Aldolase_Ia"/>
    <property type="match status" value="1"/>
</dbReference>
<gene>
    <name evidence="6" type="ORF">CO051_02015</name>
</gene>
<organism evidence="6 7">
    <name type="scientific">Candidatus Roizmanbacteria bacterium CG_4_9_14_0_2_um_filter_39_13</name>
    <dbReference type="NCBI Taxonomy" id="1974839"/>
    <lineage>
        <taxon>Bacteria</taxon>
        <taxon>Candidatus Roizmaniibacteriota</taxon>
    </lineage>
</organism>
<evidence type="ECO:0000256" key="3">
    <source>
        <dbReference type="ARBA" id="ARBA00023270"/>
    </source>
</evidence>
<dbReference type="SUPFAM" id="SSF51569">
    <property type="entry name" value="Aldolase"/>
    <property type="match status" value="1"/>
</dbReference>
<protein>
    <recommendedName>
        <fullName evidence="1">fructose-bisphosphate aldolase</fullName>
        <ecNumber evidence="1">4.1.2.13</ecNumber>
    </recommendedName>
</protein>
<evidence type="ECO:0000313" key="7">
    <source>
        <dbReference type="Proteomes" id="UP000231383"/>
    </source>
</evidence>
<dbReference type="GO" id="GO:0004332">
    <property type="term" value="F:fructose-bisphosphate aldolase activity"/>
    <property type="evidence" value="ECO:0007669"/>
    <property type="project" value="UniProtKB-EC"/>
</dbReference>